<organism evidence="2">
    <name type="scientific">Ixodes ricinus</name>
    <name type="common">Common tick</name>
    <name type="synonym">Acarus ricinus</name>
    <dbReference type="NCBI Taxonomy" id="34613"/>
    <lineage>
        <taxon>Eukaryota</taxon>
        <taxon>Metazoa</taxon>
        <taxon>Ecdysozoa</taxon>
        <taxon>Arthropoda</taxon>
        <taxon>Chelicerata</taxon>
        <taxon>Arachnida</taxon>
        <taxon>Acari</taxon>
        <taxon>Parasitiformes</taxon>
        <taxon>Ixodida</taxon>
        <taxon>Ixodoidea</taxon>
        <taxon>Ixodidae</taxon>
        <taxon>Ixodinae</taxon>
        <taxon>Ixodes</taxon>
    </lineage>
</organism>
<sequence length="107" mass="11734">MQQIFSKFAWRVVCWKCCTALFPFPINPPHSSLSSYAGSFNGHYGPFHSPQLYLLRISVLLPPGGSPRMLEWLEDGKSAGGRPYAKATSRPLRACASRRACSGCKGA</sequence>
<feature type="signal peptide" evidence="1">
    <location>
        <begin position="1"/>
        <end position="20"/>
    </location>
</feature>
<proteinExistence type="predicted"/>
<dbReference type="AlphaFoldDB" id="A0A6B0UGV5"/>
<keyword evidence="1" id="KW-0732">Signal</keyword>
<accession>A0A6B0UGV5</accession>
<evidence type="ECO:0000256" key="1">
    <source>
        <dbReference type="SAM" id="SignalP"/>
    </source>
</evidence>
<evidence type="ECO:0000313" key="2">
    <source>
        <dbReference type="EMBL" id="MXU89337.1"/>
    </source>
</evidence>
<name>A0A6B0UGV5_IXORI</name>
<reference evidence="2" key="1">
    <citation type="submission" date="2019-12" db="EMBL/GenBank/DDBJ databases">
        <title>An insight into the sialome of adult female Ixodes ricinus ticks feeding for 6 days.</title>
        <authorList>
            <person name="Perner J."/>
            <person name="Ribeiro J.M.C."/>
        </authorList>
    </citation>
    <scope>NUCLEOTIDE SEQUENCE</scope>
    <source>
        <strain evidence="2">Semi-engorged</strain>
        <tissue evidence="2">Salivary glands</tissue>
    </source>
</reference>
<feature type="chain" id="PRO_5025401974" evidence="1">
    <location>
        <begin position="21"/>
        <end position="107"/>
    </location>
</feature>
<dbReference type="EMBL" id="GIFC01007254">
    <property type="protein sequence ID" value="MXU89337.1"/>
    <property type="molecule type" value="Transcribed_RNA"/>
</dbReference>
<protein>
    <submittedName>
        <fullName evidence="2">Putative secreted protein</fullName>
    </submittedName>
</protein>